<dbReference type="PANTHER" id="PTHR36440:SF1">
    <property type="entry name" value="PUTATIVE (AFU_ORTHOLOGUE AFUA_8G07350)-RELATED"/>
    <property type="match status" value="1"/>
</dbReference>
<evidence type="ECO:0000313" key="3">
    <source>
        <dbReference type="Proteomes" id="UP001056035"/>
    </source>
</evidence>
<dbReference type="Pfam" id="PF07883">
    <property type="entry name" value="Cupin_2"/>
    <property type="match status" value="1"/>
</dbReference>
<dbReference type="Proteomes" id="UP001056035">
    <property type="component" value="Chromosome"/>
</dbReference>
<feature type="domain" description="Cupin type-2" evidence="1">
    <location>
        <begin position="32"/>
        <end position="94"/>
    </location>
</feature>
<evidence type="ECO:0000259" key="1">
    <source>
        <dbReference type="Pfam" id="PF07883"/>
    </source>
</evidence>
<reference evidence="2 3" key="1">
    <citation type="submission" date="2022-06" db="EMBL/GenBank/DDBJ databases">
        <title>Paraconexibacter antarcticus.</title>
        <authorList>
            <person name="Kim C.S."/>
        </authorList>
    </citation>
    <scope>NUCLEOTIDE SEQUENCE [LARGE SCALE GENOMIC DNA]</scope>
    <source>
        <strain evidence="2 3">02-257</strain>
    </source>
</reference>
<dbReference type="RefSeq" id="WP_254571536.1">
    <property type="nucleotide sequence ID" value="NZ_CP098502.1"/>
</dbReference>
<gene>
    <name evidence="2" type="ORF">NBH00_01195</name>
</gene>
<evidence type="ECO:0000313" key="2">
    <source>
        <dbReference type="EMBL" id="UTI64839.1"/>
    </source>
</evidence>
<organism evidence="2 3">
    <name type="scientific">Paraconexibacter antarcticus</name>
    <dbReference type="NCBI Taxonomy" id="2949664"/>
    <lineage>
        <taxon>Bacteria</taxon>
        <taxon>Bacillati</taxon>
        <taxon>Actinomycetota</taxon>
        <taxon>Thermoleophilia</taxon>
        <taxon>Solirubrobacterales</taxon>
        <taxon>Paraconexibacteraceae</taxon>
        <taxon>Paraconexibacter</taxon>
    </lineage>
</organism>
<name>A0ABY5DWB9_9ACTN</name>
<dbReference type="Gene3D" id="2.60.120.10">
    <property type="entry name" value="Jelly Rolls"/>
    <property type="match status" value="1"/>
</dbReference>
<dbReference type="InterPro" id="IPR013096">
    <property type="entry name" value="Cupin_2"/>
</dbReference>
<proteinExistence type="predicted"/>
<dbReference type="InterPro" id="IPR014710">
    <property type="entry name" value="RmlC-like_jellyroll"/>
</dbReference>
<dbReference type="InterPro" id="IPR053146">
    <property type="entry name" value="QDO-like"/>
</dbReference>
<keyword evidence="3" id="KW-1185">Reference proteome</keyword>
<accession>A0ABY5DWB9</accession>
<dbReference type="EMBL" id="CP098502">
    <property type="protein sequence ID" value="UTI64839.1"/>
    <property type="molecule type" value="Genomic_DNA"/>
</dbReference>
<protein>
    <submittedName>
        <fullName evidence="2">Cupin domain-containing protein</fullName>
    </submittedName>
</protein>
<sequence>MSDAIWFLGNLMELHHGAGAAGGDALLECTEGPGAMPPLHLHRDEDEGFYVLEGTLELWAGTTHLTLGAGEAARAPRGIPHTYRTGPEGARFLVTAGPGFEAFVRAAGVPAPERRVPDPAAPDAELVGRLADEHGITLLGPPGMLPSEVPASASA</sequence>
<dbReference type="PANTHER" id="PTHR36440">
    <property type="entry name" value="PUTATIVE (AFU_ORTHOLOGUE AFUA_8G07350)-RELATED"/>
    <property type="match status" value="1"/>
</dbReference>
<dbReference type="SUPFAM" id="SSF51182">
    <property type="entry name" value="RmlC-like cupins"/>
    <property type="match status" value="1"/>
</dbReference>
<dbReference type="InterPro" id="IPR011051">
    <property type="entry name" value="RmlC_Cupin_sf"/>
</dbReference>